<feature type="region of interest" description="Disordered" evidence="1">
    <location>
        <begin position="366"/>
        <end position="426"/>
    </location>
</feature>
<sequence>MPTDMSTPAGAIINDSDSSIRYSDGWVANMSVSVGPNGQIPLYNSLHITQRNADFSFSFNGSFISVMGLMLPSGQLPKWECYIDGVKLLSLPLTDGQEHLPLCSQSLGDGHHTLTVAVNATQDNPLCFDYIQYHPSSSGYTDDMDKVFNPETAVVKAGDWPSIPSISSGIMTREKDSKLQIQFNGVSMTWLGLYDNNLSGPPTTATYTINGSNPIPFPVNNFASNFTPTIFDQIILQTNDYPHGLHNLEITYNGDSNNAPLTLTSFIVQNVTQPLSTLSNMNTTSSSTMSPNPMTTSSSTAPNHHRPRSTGSIIGAVFGALLLIVIFLLCLLFWRKRNSTKRVGLPESSGAIRPFNFTYYPTVSRNASSPPVNSKASRAFPTDGSVRGALPSEKIQRMNNGRTSTSRLQLSSAVTSVPSTQSSPEIRVHHDSGLRISQPEDAHVIDVPPIYSPV</sequence>
<dbReference type="OrthoDB" id="3052647at2759"/>
<accession>A0A8H8CPB6</accession>
<feature type="transmembrane region" description="Helical" evidence="2">
    <location>
        <begin position="313"/>
        <end position="334"/>
    </location>
</feature>
<reference evidence="3" key="1">
    <citation type="submission" date="2021-02" db="EMBL/GenBank/DDBJ databases">
        <title>Psilocybe cubensis genome.</title>
        <authorList>
            <person name="Mckernan K.J."/>
            <person name="Crawford S."/>
            <person name="Trippe A."/>
            <person name="Kane L.T."/>
            <person name="Mclaughlin S."/>
        </authorList>
    </citation>
    <scope>NUCLEOTIDE SEQUENCE [LARGE SCALE GENOMIC DNA]</scope>
    <source>
        <strain evidence="3">MGC-MH-2018</strain>
    </source>
</reference>
<feature type="compositionally biased region" description="Low complexity" evidence="1">
    <location>
        <begin position="281"/>
        <end position="300"/>
    </location>
</feature>
<feature type="compositionally biased region" description="Polar residues" evidence="1">
    <location>
        <begin position="366"/>
        <end position="376"/>
    </location>
</feature>
<proteinExistence type="predicted"/>
<keyword evidence="2" id="KW-0472">Membrane</keyword>
<keyword evidence="2" id="KW-1133">Transmembrane helix</keyword>
<gene>
    <name evidence="3" type="ORF">JR316_004023</name>
</gene>
<feature type="region of interest" description="Disordered" evidence="1">
    <location>
        <begin position="281"/>
        <end position="307"/>
    </location>
</feature>
<name>A0A8H8CPB6_PSICU</name>
<evidence type="ECO:0000256" key="2">
    <source>
        <dbReference type="SAM" id="Phobius"/>
    </source>
</evidence>
<feature type="compositionally biased region" description="Polar residues" evidence="1">
    <location>
        <begin position="397"/>
        <end position="424"/>
    </location>
</feature>
<protein>
    <submittedName>
        <fullName evidence="3">Uncharacterized protein</fullName>
    </submittedName>
</protein>
<dbReference type="Gene3D" id="2.60.120.260">
    <property type="entry name" value="Galactose-binding domain-like"/>
    <property type="match status" value="2"/>
</dbReference>
<dbReference type="EMBL" id="JAFIQS010000003">
    <property type="protein sequence ID" value="KAG5171934.1"/>
    <property type="molecule type" value="Genomic_DNA"/>
</dbReference>
<organism evidence="3">
    <name type="scientific">Psilocybe cubensis</name>
    <name type="common">Psychedelic mushroom</name>
    <name type="synonym">Stropharia cubensis</name>
    <dbReference type="NCBI Taxonomy" id="181762"/>
    <lineage>
        <taxon>Eukaryota</taxon>
        <taxon>Fungi</taxon>
        <taxon>Dikarya</taxon>
        <taxon>Basidiomycota</taxon>
        <taxon>Agaricomycotina</taxon>
        <taxon>Agaricomycetes</taxon>
        <taxon>Agaricomycetidae</taxon>
        <taxon>Agaricales</taxon>
        <taxon>Agaricineae</taxon>
        <taxon>Strophariaceae</taxon>
        <taxon>Psilocybe</taxon>
    </lineage>
</organism>
<evidence type="ECO:0000313" key="3">
    <source>
        <dbReference type="EMBL" id="KAG5171934.1"/>
    </source>
</evidence>
<keyword evidence="2" id="KW-0812">Transmembrane</keyword>
<dbReference type="AlphaFoldDB" id="A0A8H8CPB6"/>
<comment type="caution">
    <text evidence="3">The sequence shown here is derived from an EMBL/GenBank/DDBJ whole genome shotgun (WGS) entry which is preliminary data.</text>
</comment>
<evidence type="ECO:0000256" key="1">
    <source>
        <dbReference type="SAM" id="MobiDB-lite"/>
    </source>
</evidence>